<dbReference type="GO" id="GO:0005576">
    <property type="term" value="C:extracellular region"/>
    <property type="evidence" value="ECO:0007669"/>
    <property type="project" value="UniProtKB-ARBA"/>
</dbReference>
<keyword evidence="3" id="KW-0732">Signal</keyword>
<keyword evidence="2" id="KW-0165">Cleavage on pair of basic residues</keyword>
<dbReference type="PROSITE" id="PS00262">
    <property type="entry name" value="INSULIN"/>
    <property type="match status" value="1"/>
</dbReference>
<sequence>SSDDDSDEGESSDDDSDEGESSDDDSDDGESRDVVSDGGESSDIENDDLESGDKDNGNGESSNISSGEEATNDIDGGEGASSDSVSSNDRQWLDRQGSATFCGEDLSRMLGFICEISYRRKRQADGEDMVLVDTFNKPSLFNMGFLGKSHELDEAYETCCKRNCTFLEMAKFCPQNNDVSSN</sequence>
<proteinExistence type="inferred from homology"/>
<organism evidence="5">
    <name type="scientific">Clastoptera arizonana</name>
    <name type="common">Arizona spittle bug</name>
    <dbReference type="NCBI Taxonomy" id="38151"/>
    <lineage>
        <taxon>Eukaryota</taxon>
        <taxon>Metazoa</taxon>
        <taxon>Ecdysozoa</taxon>
        <taxon>Arthropoda</taxon>
        <taxon>Hexapoda</taxon>
        <taxon>Insecta</taxon>
        <taxon>Pterygota</taxon>
        <taxon>Neoptera</taxon>
        <taxon>Paraneoptera</taxon>
        <taxon>Hemiptera</taxon>
        <taxon>Auchenorrhyncha</taxon>
        <taxon>Cercopoidea</taxon>
        <taxon>Clastopteridae</taxon>
        <taxon>Clastoptera</taxon>
    </lineage>
</organism>
<feature type="compositionally biased region" description="Polar residues" evidence="4">
    <location>
        <begin position="81"/>
        <end position="90"/>
    </location>
</feature>
<feature type="compositionally biased region" description="Acidic residues" evidence="4">
    <location>
        <begin position="40"/>
        <end position="50"/>
    </location>
</feature>
<evidence type="ECO:0000256" key="1">
    <source>
        <dbReference type="ARBA" id="ARBA00009034"/>
    </source>
</evidence>
<protein>
    <recommendedName>
        <fullName evidence="6">Insulin-like domain-containing protein</fullName>
    </recommendedName>
</protein>
<feature type="non-terminal residue" evidence="5">
    <location>
        <position position="1"/>
    </location>
</feature>
<evidence type="ECO:0000256" key="2">
    <source>
        <dbReference type="ARBA" id="ARBA00022685"/>
    </source>
</evidence>
<evidence type="ECO:0008006" key="6">
    <source>
        <dbReference type="Google" id="ProtNLM"/>
    </source>
</evidence>
<dbReference type="Gene3D" id="1.10.100.10">
    <property type="entry name" value="Insulin-like"/>
    <property type="match status" value="1"/>
</dbReference>
<dbReference type="SUPFAM" id="SSF56994">
    <property type="entry name" value="Insulin-like"/>
    <property type="match status" value="1"/>
</dbReference>
<accession>A0A1B6DEU3</accession>
<dbReference type="InterPro" id="IPR022353">
    <property type="entry name" value="Insulin_CS"/>
</dbReference>
<comment type="similarity">
    <text evidence="1">Belongs to the insulin family.</text>
</comment>
<reference evidence="5" key="1">
    <citation type="submission" date="2015-12" db="EMBL/GenBank/DDBJ databases">
        <title>De novo transcriptome assembly of four potential Pierce s Disease insect vectors from Arizona vineyards.</title>
        <authorList>
            <person name="Tassone E.E."/>
        </authorList>
    </citation>
    <scope>NUCLEOTIDE SEQUENCE</scope>
</reference>
<feature type="compositionally biased region" description="Low complexity" evidence="4">
    <location>
        <begin position="58"/>
        <end position="69"/>
    </location>
</feature>
<evidence type="ECO:0000256" key="4">
    <source>
        <dbReference type="SAM" id="MobiDB-lite"/>
    </source>
</evidence>
<feature type="region of interest" description="Disordered" evidence="4">
    <location>
        <begin position="1"/>
        <end position="91"/>
    </location>
</feature>
<feature type="compositionally biased region" description="Acidic residues" evidence="4">
    <location>
        <begin position="1"/>
        <end position="28"/>
    </location>
</feature>
<dbReference type="InterPro" id="IPR036438">
    <property type="entry name" value="Insulin-like_sf"/>
</dbReference>
<gene>
    <name evidence="5" type="ORF">g.5760</name>
</gene>
<dbReference type="EMBL" id="GEDC01013146">
    <property type="protein sequence ID" value="JAS24152.1"/>
    <property type="molecule type" value="Transcribed_RNA"/>
</dbReference>
<dbReference type="AlphaFoldDB" id="A0A1B6DEU3"/>
<evidence type="ECO:0000313" key="5">
    <source>
        <dbReference type="EMBL" id="JAS24152.1"/>
    </source>
</evidence>
<evidence type="ECO:0000256" key="3">
    <source>
        <dbReference type="ARBA" id="ARBA00022729"/>
    </source>
</evidence>
<name>A0A1B6DEU3_9HEMI</name>